<dbReference type="PROSITE" id="PS50055">
    <property type="entry name" value="TYR_PHOSPHATASE_PTP"/>
    <property type="match status" value="1"/>
</dbReference>
<reference evidence="2" key="1">
    <citation type="submission" date="2018-11" db="EMBL/GenBank/DDBJ databases">
        <authorList>
            <consortium name="Pathogen Informatics"/>
        </authorList>
    </citation>
    <scope>NUCLEOTIDE SEQUENCE</scope>
</reference>
<evidence type="ECO:0000313" key="3">
    <source>
        <dbReference type="Proteomes" id="UP000784294"/>
    </source>
</evidence>
<dbReference type="SUPFAM" id="SSF52799">
    <property type="entry name" value="(Phosphotyrosine protein) phosphatases II"/>
    <property type="match status" value="1"/>
</dbReference>
<dbReference type="InterPro" id="IPR000242">
    <property type="entry name" value="PTP_cat"/>
</dbReference>
<dbReference type="OrthoDB" id="6274266at2759"/>
<name>A0A3S5AMI2_9PLAT</name>
<dbReference type="AlphaFoldDB" id="A0A3S5AMI2"/>
<evidence type="ECO:0000259" key="1">
    <source>
        <dbReference type="PROSITE" id="PS50055"/>
    </source>
</evidence>
<accession>A0A3S5AMI2</accession>
<dbReference type="Proteomes" id="UP000784294">
    <property type="component" value="Unassembled WGS sequence"/>
</dbReference>
<dbReference type="PANTHER" id="PTHR19134">
    <property type="entry name" value="RECEPTOR-TYPE TYROSINE-PROTEIN PHOSPHATASE"/>
    <property type="match status" value="1"/>
</dbReference>
<evidence type="ECO:0000313" key="2">
    <source>
        <dbReference type="EMBL" id="VEL20272.1"/>
    </source>
</evidence>
<dbReference type="Pfam" id="PF00102">
    <property type="entry name" value="Y_phosphatase"/>
    <property type="match status" value="2"/>
</dbReference>
<proteinExistence type="predicted"/>
<sequence length="229" mass="26531">MANILPFDGNRVRLTPIRGVEGSDYINASFIDGYRTRQAYIGTQAPMTSTVEDFWRMVWEHKSCIIVMICRLHEAGKVGRGCQLEGTLCDSATTFANFRVWPGCFTHFPPNHFHPLRVSHLQEMCYPYWPTERPARYQFFVIDPVAEYTMAGYILREFKVTDARDGESRTVRQFQFTKWPDQIVPRNGDNFIDLIGQVHKTKDQFGQDGPITVHCRYQLEGRKRVKSGL</sequence>
<organism evidence="2 3">
    <name type="scientific">Protopolystoma xenopodis</name>
    <dbReference type="NCBI Taxonomy" id="117903"/>
    <lineage>
        <taxon>Eukaryota</taxon>
        <taxon>Metazoa</taxon>
        <taxon>Spiralia</taxon>
        <taxon>Lophotrochozoa</taxon>
        <taxon>Platyhelminthes</taxon>
        <taxon>Monogenea</taxon>
        <taxon>Polyopisthocotylea</taxon>
        <taxon>Polystomatidea</taxon>
        <taxon>Polystomatidae</taxon>
        <taxon>Protopolystoma</taxon>
    </lineage>
</organism>
<dbReference type="GO" id="GO:0004725">
    <property type="term" value="F:protein tyrosine phosphatase activity"/>
    <property type="evidence" value="ECO:0007669"/>
    <property type="project" value="InterPro"/>
</dbReference>
<dbReference type="PRINTS" id="PR00700">
    <property type="entry name" value="PRTYPHPHTASE"/>
</dbReference>
<protein>
    <recommendedName>
        <fullName evidence="1">Tyrosine-protein phosphatase domain-containing protein</fullName>
    </recommendedName>
</protein>
<comment type="caution">
    <text evidence="2">The sequence shown here is derived from an EMBL/GenBank/DDBJ whole genome shotgun (WGS) entry which is preliminary data.</text>
</comment>
<gene>
    <name evidence="2" type="ORF">PXEA_LOCUS13712</name>
</gene>
<dbReference type="PANTHER" id="PTHR19134:SF449">
    <property type="entry name" value="TYROSINE-PROTEIN PHOSPHATASE 1"/>
    <property type="match status" value="1"/>
</dbReference>
<feature type="domain" description="Tyrosine-protein phosphatase" evidence="1">
    <location>
        <begin position="1"/>
        <end position="229"/>
    </location>
</feature>
<keyword evidence="3" id="KW-1185">Reference proteome</keyword>
<dbReference type="InterPro" id="IPR029021">
    <property type="entry name" value="Prot-tyrosine_phosphatase-like"/>
</dbReference>
<dbReference type="SMART" id="SM00194">
    <property type="entry name" value="PTPc"/>
    <property type="match status" value="1"/>
</dbReference>
<dbReference type="EMBL" id="CAAALY010045629">
    <property type="protein sequence ID" value="VEL20272.1"/>
    <property type="molecule type" value="Genomic_DNA"/>
</dbReference>
<dbReference type="InterPro" id="IPR050348">
    <property type="entry name" value="Protein-Tyr_Phosphatase"/>
</dbReference>
<dbReference type="Gene3D" id="3.90.190.10">
    <property type="entry name" value="Protein tyrosine phosphatase superfamily"/>
    <property type="match status" value="1"/>
</dbReference>